<evidence type="ECO:0000256" key="3">
    <source>
        <dbReference type="ARBA" id="ARBA00023163"/>
    </source>
</evidence>
<proteinExistence type="predicted"/>
<name>A0A368XJM5_9BURK</name>
<dbReference type="Pfam" id="PF12625">
    <property type="entry name" value="Arabinose_bd"/>
    <property type="match status" value="1"/>
</dbReference>
<dbReference type="OrthoDB" id="6506763at2"/>
<reference evidence="5 6" key="1">
    <citation type="submission" date="2018-07" db="EMBL/GenBank/DDBJ databases">
        <title>Genomic Encyclopedia of Type Strains, Phase IV (KMG-IV): sequencing the most valuable type-strain genomes for metagenomic binning, comparative biology and taxonomic classification.</title>
        <authorList>
            <person name="Goeker M."/>
        </authorList>
    </citation>
    <scope>NUCLEOTIDE SEQUENCE [LARGE SCALE GENOMIC DNA]</scope>
    <source>
        <strain evidence="5 6">DSM 21634</strain>
    </source>
</reference>
<dbReference type="SMART" id="SM00342">
    <property type="entry name" value="HTH_ARAC"/>
    <property type="match status" value="1"/>
</dbReference>
<gene>
    <name evidence="5" type="ORF">DES41_108324</name>
</gene>
<protein>
    <submittedName>
        <fullName evidence="5">AraC family transcriptional regulator</fullName>
    </submittedName>
</protein>
<dbReference type="PROSITE" id="PS00041">
    <property type="entry name" value="HTH_ARAC_FAMILY_1"/>
    <property type="match status" value="1"/>
</dbReference>
<dbReference type="GO" id="GO:0005829">
    <property type="term" value="C:cytosol"/>
    <property type="evidence" value="ECO:0007669"/>
    <property type="project" value="TreeGrafter"/>
</dbReference>
<keyword evidence="3" id="KW-0804">Transcription</keyword>
<dbReference type="RefSeq" id="WP_114470667.1">
    <property type="nucleotide sequence ID" value="NZ_QPJK01000008.1"/>
</dbReference>
<dbReference type="InterPro" id="IPR009057">
    <property type="entry name" value="Homeodomain-like_sf"/>
</dbReference>
<dbReference type="InterPro" id="IPR018060">
    <property type="entry name" value="HTH_AraC"/>
</dbReference>
<dbReference type="PROSITE" id="PS01124">
    <property type="entry name" value="HTH_ARAC_FAMILY_2"/>
    <property type="match status" value="1"/>
</dbReference>
<keyword evidence="2" id="KW-0238">DNA-binding</keyword>
<evidence type="ECO:0000313" key="5">
    <source>
        <dbReference type="EMBL" id="RCW68142.1"/>
    </source>
</evidence>
<dbReference type="EMBL" id="QPJK01000008">
    <property type="protein sequence ID" value="RCW68142.1"/>
    <property type="molecule type" value="Genomic_DNA"/>
</dbReference>
<keyword evidence="1" id="KW-0805">Transcription regulation</keyword>
<dbReference type="GO" id="GO:0000976">
    <property type="term" value="F:transcription cis-regulatory region binding"/>
    <property type="evidence" value="ECO:0007669"/>
    <property type="project" value="TreeGrafter"/>
</dbReference>
<dbReference type="GO" id="GO:0003700">
    <property type="term" value="F:DNA-binding transcription factor activity"/>
    <property type="evidence" value="ECO:0007669"/>
    <property type="project" value="InterPro"/>
</dbReference>
<evidence type="ECO:0000313" key="6">
    <source>
        <dbReference type="Proteomes" id="UP000252884"/>
    </source>
</evidence>
<comment type="caution">
    <text evidence="5">The sequence shown here is derived from an EMBL/GenBank/DDBJ whole genome shotgun (WGS) entry which is preliminary data.</text>
</comment>
<dbReference type="InterPro" id="IPR018062">
    <property type="entry name" value="HTH_AraC-typ_CS"/>
</dbReference>
<dbReference type="AlphaFoldDB" id="A0A368XJM5"/>
<dbReference type="Pfam" id="PF12833">
    <property type="entry name" value="HTH_18"/>
    <property type="match status" value="1"/>
</dbReference>
<dbReference type="InterPro" id="IPR032687">
    <property type="entry name" value="AraC-type_N"/>
</dbReference>
<accession>A0A368XJM5</accession>
<keyword evidence="6" id="KW-1185">Reference proteome</keyword>
<dbReference type="PANTHER" id="PTHR47894">
    <property type="entry name" value="HTH-TYPE TRANSCRIPTIONAL REGULATOR GADX"/>
    <property type="match status" value="1"/>
</dbReference>
<dbReference type="Proteomes" id="UP000252884">
    <property type="component" value="Unassembled WGS sequence"/>
</dbReference>
<dbReference type="Gene3D" id="1.10.10.60">
    <property type="entry name" value="Homeodomain-like"/>
    <property type="match status" value="1"/>
</dbReference>
<organism evidence="5 6">
    <name type="scientific">Pseudorhodoferax soli</name>
    <dbReference type="NCBI Taxonomy" id="545864"/>
    <lineage>
        <taxon>Bacteria</taxon>
        <taxon>Pseudomonadati</taxon>
        <taxon>Pseudomonadota</taxon>
        <taxon>Betaproteobacteria</taxon>
        <taxon>Burkholderiales</taxon>
        <taxon>Comamonadaceae</taxon>
    </lineage>
</organism>
<evidence type="ECO:0000256" key="1">
    <source>
        <dbReference type="ARBA" id="ARBA00023015"/>
    </source>
</evidence>
<evidence type="ECO:0000259" key="4">
    <source>
        <dbReference type="PROSITE" id="PS01124"/>
    </source>
</evidence>
<dbReference type="PANTHER" id="PTHR47894:SF4">
    <property type="entry name" value="HTH-TYPE TRANSCRIPTIONAL REGULATOR GADX"/>
    <property type="match status" value="1"/>
</dbReference>
<sequence>MTDTLLPIRSASLRGYTELVHALGHDPQPLLRAAGLSARLLKDPETLISSDAVCELLEDTAAATRTEDFALRLAAMRDLSNLGPISLVLRDEPTPRQALDTLCRYLRLLNASLVTRIEEVGSAVLIREDLVLRRPRAMRQSMELAIGVMFRILRELIGPQWRPLGVGFTHRPPADPAAHRAFFGRRVAFHQDYNGLLCAAADLQIAQAPSNPGVAGFARGYLESALSSRRVGSVETVRQLMLALLPGGRCTAQQVAHHLRMDRRTLHRHLAADGLGFTGLLQQVRVDVAQRHLRESDLPLADVAALLGFSSASAFSHWFRASFGCSALQWRRQAGA</sequence>
<feature type="domain" description="HTH araC/xylS-type" evidence="4">
    <location>
        <begin position="235"/>
        <end position="333"/>
    </location>
</feature>
<dbReference type="SUPFAM" id="SSF46689">
    <property type="entry name" value="Homeodomain-like"/>
    <property type="match status" value="1"/>
</dbReference>
<evidence type="ECO:0000256" key="2">
    <source>
        <dbReference type="ARBA" id="ARBA00023125"/>
    </source>
</evidence>